<gene>
    <name evidence="1" type="ORF">DY048_05570</name>
</gene>
<dbReference type="GO" id="GO:0003887">
    <property type="term" value="F:DNA-directed DNA polymerase activity"/>
    <property type="evidence" value="ECO:0007669"/>
    <property type="project" value="UniProtKB-EC"/>
</dbReference>
<comment type="caution">
    <text evidence="1">The sequence shown here is derived from an EMBL/GenBank/DDBJ whole genome shotgun (WGS) entry which is preliminary data.</text>
</comment>
<dbReference type="InterPro" id="IPR050238">
    <property type="entry name" value="DNA_Rep/Repair_Clamp_Loader"/>
</dbReference>
<dbReference type="InterPro" id="IPR027417">
    <property type="entry name" value="P-loop_NTPase"/>
</dbReference>
<dbReference type="InterPro" id="IPR004622">
    <property type="entry name" value="DNA_pol_HolB"/>
</dbReference>
<keyword evidence="1" id="KW-0808">Transferase</keyword>
<proteinExistence type="predicted"/>
<dbReference type="PANTHER" id="PTHR11669:SF8">
    <property type="entry name" value="DNA POLYMERASE III SUBUNIT DELTA"/>
    <property type="match status" value="1"/>
</dbReference>
<dbReference type="Gene3D" id="3.40.50.300">
    <property type="entry name" value="P-loop containing nucleotide triphosphate hydrolases"/>
    <property type="match status" value="1"/>
</dbReference>
<organism evidence="1 2">
    <name type="scientific">Apilactobacillus timberlakei</name>
    <dbReference type="NCBI Taxonomy" id="2008380"/>
    <lineage>
        <taxon>Bacteria</taxon>
        <taxon>Bacillati</taxon>
        <taxon>Bacillota</taxon>
        <taxon>Bacilli</taxon>
        <taxon>Lactobacillales</taxon>
        <taxon>Lactobacillaceae</taxon>
        <taxon>Apilactobacillus</taxon>
    </lineage>
</organism>
<keyword evidence="1" id="KW-0548">Nucleotidyltransferase</keyword>
<dbReference type="Proteomes" id="UP000767392">
    <property type="component" value="Unassembled WGS sequence"/>
</dbReference>
<sequence length="335" mass="38093">MNENNVINEVTIKQPHLSENFIKVIARNELSHSYLFNGESGVGKLALALFVTMGIFCPNRKNGYPCGQCNECRRITEQQHPDVVIIKPDGQSIKVDQVRYLKDEFSKSGLEGNKKVFIIQDAEKMTSGAANSLLKFIEEPGNNIFSFLLTTNMNLILPTIISRTQVIELQHLDTDSFEEKLSKMGILKSQLHLVNKLTNSTEMVKVWQEDDWLSKMQNSIGNWFDLIVNNDAEAFVTIQSNFMPLVIDKDHRAPVINMMIAIFEDVLNYKYLKFGQFSFPNNEKNIESLANKISSKTLVQILEIILGCNKQLSINVSFQNILESITLKVMNILNQ</sequence>
<name>A0ABY2YS67_9LACO</name>
<keyword evidence="2" id="KW-1185">Reference proteome</keyword>
<dbReference type="RefSeq" id="WP_105988136.1">
    <property type="nucleotide sequence ID" value="NZ_POST01000004.1"/>
</dbReference>
<dbReference type="SUPFAM" id="SSF52540">
    <property type="entry name" value="P-loop containing nucleoside triphosphate hydrolases"/>
    <property type="match status" value="1"/>
</dbReference>
<accession>A0ABY2YS67</accession>
<dbReference type="EC" id="2.7.7.7" evidence="1"/>
<protein>
    <submittedName>
        <fullName evidence="1">DNA polymerase III subunit delta</fullName>
        <ecNumber evidence="1">2.7.7.7</ecNumber>
    </submittedName>
</protein>
<evidence type="ECO:0000313" key="1">
    <source>
        <dbReference type="EMBL" id="TPR13376.1"/>
    </source>
</evidence>
<dbReference type="EMBL" id="QUAM01000004">
    <property type="protein sequence ID" value="TPR13376.1"/>
    <property type="molecule type" value="Genomic_DNA"/>
</dbReference>
<dbReference type="NCBIfam" id="TIGR00678">
    <property type="entry name" value="holB"/>
    <property type="match status" value="1"/>
</dbReference>
<evidence type="ECO:0000313" key="2">
    <source>
        <dbReference type="Proteomes" id="UP000767392"/>
    </source>
</evidence>
<reference evidence="1 2" key="1">
    <citation type="submission" date="2018-08" db="EMBL/GenBank/DDBJ databases">
        <title>Comparative genomics of wild bee and flower associated Lactobacillus reveals potential adaptation to the bee host.</title>
        <authorList>
            <person name="Vuong H.Q."/>
            <person name="Mcfrederick Q.S."/>
        </authorList>
    </citation>
    <scope>NUCLEOTIDE SEQUENCE [LARGE SCALE GENOMIC DNA]</scope>
    <source>
        <strain evidence="1 2">HV_04</strain>
    </source>
</reference>
<dbReference type="Pfam" id="PF13177">
    <property type="entry name" value="DNA_pol3_delta2"/>
    <property type="match status" value="1"/>
</dbReference>
<dbReference type="NCBIfam" id="NF005972">
    <property type="entry name" value="PRK08058.1"/>
    <property type="match status" value="1"/>
</dbReference>
<dbReference type="PANTHER" id="PTHR11669">
    <property type="entry name" value="REPLICATION FACTOR C / DNA POLYMERASE III GAMMA-TAU SUBUNIT"/>
    <property type="match status" value="1"/>
</dbReference>